<protein>
    <recommendedName>
        <fullName evidence="10">Fluoride-specific ion channel FluC</fullName>
    </recommendedName>
</protein>
<evidence type="ECO:0000313" key="11">
    <source>
        <dbReference type="EMBL" id="SHJ03785.1"/>
    </source>
</evidence>
<dbReference type="AlphaFoldDB" id="A0A1M6G1D4"/>
<dbReference type="STRING" id="1123357.SAMN02745244_01576"/>
<evidence type="ECO:0000256" key="2">
    <source>
        <dbReference type="ARBA" id="ARBA00022475"/>
    </source>
</evidence>
<feature type="binding site" evidence="10">
    <location>
        <position position="75"/>
    </location>
    <ligand>
        <name>Na(+)</name>
        <dbReference type="ChEBI" id="CHEBI:29101"/>
        <note>structural</note>
    </ligand>
</feature>
<dbReference type="PANTHER" id="PTHR28259">
    <property type="entry name" value="FLUORIDE EXPORT PROTEIN 1-RELATED"/>
    <property type="match status" value="1"/>
</dbReference>
<dbReference type="GO" id="GO:0046872">
    <property type="term" value="F:metal ion binding"/>
    <property type="evidence" value="ECO:0007669"/>
    <property type="project" value="UniProtKB-KW"/>
</dbReference>
<keyword evidence="10" id="KW-0406">Ion transport</keyword>
<keyword evidence="5 10" id="KW-0472">Membrane</keyword>
<dbReference type="GO" id="GO:0062054">
    <property type="term" value="F:fluoride channel activity"/>
    <property type="evidence" value="ECO:0007669"/>
    <property type="project" value="UniProtKB-UniRule"/>
</dbReference>
<feature type="transmembrane region" description="Helical" evidence="10">
    <location>
        <begin position="94"/>
        <end position="117"/>
    </location>
</feature>
<keyword evidence="10" id="KW-0479">Metal-binding</keyword>
<reference evidence="12" key="1">
    <citation type="submission" date="2016-11" db="EMBL/GenBank/DDBJ databases">
        <authorList>
            <person name="Varghese N."/>
            <person name="Submissions S."/>
        </authorList>
    </citation>
    <scope>NUCLEOTIDE SEQUENCE [LARGE SCALE GENOMIC DNA]</scope>
    <source>
        <strain evidence="12">DSM 12906</strain>
    </source>
</reference>
<evidence type="ECO:0000256" key="4">
    <source>
        <dbReference type="ARBA" id="ARBA00022989"/>
    </source>
</evidence>
<dbReference type="EMBL" id="FQZG01000024">
    <property type="protein sequence ID" value="SHJ03785.1"/>
    <property type="molecule type" value="Genomic_DNA"/>
</dbReference>
<comment type="subcellular location">
    <subcellularLocation>
        <location evidence="1 10">Cell membrane</location>
        <topology evidence="1 10">Multi-pass membrane protein</topology>
    </subcellularLocation>
</comment>
<keyword evidence="12" id="KW-1185">Reference proteome</keyword>
<evidence type="ECO:0000256" key="5">
    <source>
        <dbReference type="ARBA" id="ARBA00023136"/>
    </source>
</evidence>
<dbReference type="Proteomes" id="UP000184512">
    <property type="component" value="Unassembled WGS sequence"/>
</dbReference>
<dbReference type="RefSeq" id="WP_073186973.1">
    <property type="nucleotide sequence ID" value="NZ_FQZG01000024.1"/>
</dbReference>
<dbReference type="GO" id="GO:0005886">
    <property type="term" value="C:plasma membrane"/>
    <property type="evidence" value="ECO:0007669"/>
    <property type="project" value="UniProtKB-SubCell"/>
</dbReference>
<evidence type="ECO:0000256" key="8">
    <source>
        <dbReference type="ARBA" id="ARBA00035585"/>
    </source>
</evidence>
<dbReference type="Pfam" id="PF02537">
    <property type="entry name" value="CRCB"/>
    <property type="match status" value="1"/>
</dbReference>
<evidence type="ECO:0000256" key="9">
    <source>
        <dbReference type="ARBA" id="ARBA00049940"/>
    </source>
</evidence>
<keyword evidence="3 10" id="KW-0812">Transmembrane</keyword>
<accession>A0A1M6G1D4</accession>
<comment type="similarity">
    <text evidence="7 10">Belongs to the fluoride channel Fluc/FEX (TC 1.A.43) family.</text>
</comment>
<evidence type="ECO:0000256" key="1">
    <source>
        <dbReference type="ARBA" id="ARBA00004651"/>
    </source>
</evidence>
<evidence type="ECO:0000313" key="12">
    <source>
        <dbReference type="Proteomes" id="UP000184512"/>
    </source>
</evidence>
<keyword evidence="10" id="KW-0915">Sodium</keyword>
<name>A0A1M6G1D4_9ACTN</name>
<proteinExistence type="inferred from homology"/>
<keyword evidence="10" id="KW-0813">Transport</keyword>
<evidence type="ECO:0000256" key="6">
    <source>
        <dbReference type="ARBA" id="ARBA00023303"/>
    </source>
</evidence>
<dbReference type="OrthoDB" id="5148600at2"/>
<dbReference type="HAMAP" id="MF_00454">
    <property type="entry name" value="FluC"/>
    <property type="match status" value="1"/>
</dbReference>
<comment type="activity regulation">
    <text evidence="10">Na(+) is not transported, but it plays an essential structural role and its presence is essential for fluoride channel function.</text>
</comment>
<keyword evidence="6 10" id="KW-0407">Ion channel</keyword>
<keyword evidence="4 10" id="KW-1133">Transmembrane helix</keyword>
<dbReference type="InterPro" id="IPR003691">
    <property type="entry name" value="FluC"/>
</dbReference>
<organism evidence="11 12">
    <name type="scientific">Tessaracoccus bendigoensis DSM 12906</name>
    <dbReference type="NCBI Taxonomy" id="1123357"/>
    <lineage>
        <taxon>Bacteria</taxon>
        <taxon>Bacillati</taxon>
        <taxon>Actinomycetota</taxon>
        <taxon>Actinomycetes</taxon>
        <taxon>Propionibacteriales</taxon>
        <taxon>Propionibacteriaceae</taxon>
        <taxon>Tessaracoccus</taxon>
    </lineage>
</organism>
<dbReference type="PANTHER" id="PTHR28259:SF1">
    <property type="entry name" value="FLUORIDE EXPORT PROTEIN 1-RELATED"/>
    <property type="match status" value="1"/>
</dbReference>
<evidence type="ECO:0000256" key="10">
    <source>
        <dbReference type="HAMAP-Rule" id="MF_00454"/>
    </source>
</evidence>
<comment type="catalytic activity">
    <reaction evidence="8">
        <text>fluoride(in) = fluoride(out)</text>
        <dbReference type="Rhea" id="RHEA:76159"/>
        <dbReference type="ChEBI" id="CHEBI:17051"/>
    </reaction>
    <physiologicalReaction direction="left-to-right" evidence="8">
        <dbReference type="Rhea" id="RHEA:76160"/>
    </physiologicalReaction>
</comment>
<evidence type="ECO:0000256" key="3">
    <source>
        <dbReference type="ARBA" id="ARBA00022692"/>
    </source>
</evidence>
<keyword evidence="2 10" id="KW-1003">Cell membrane</keyword>
<gene>
    <name evidence="10" type="primary">fluC</name>
    <name evidence="10" type="synonym">crcB</name>
    <name evidence="11" type="ORF">SAMN02745244_01576</name>
</gene>
<dbReference type="GO" id="GO:0140114">
    <property type="term" value="P:cellular detoxification of fluoride"/>
    <property type="evidence" value="ECO:0007669"/>
    <property type="project" value="UniProtKB-UniRule"/>
</dbReference>
<sequence>MITVWLALAGGLGAGARFVVDGALSARNRWSIPLATLAINVVGSFLLGLVTAWVADGAPLSVRLVAGVGFLGGFTTFSTASVELVRLARAQRPLAAVGLAVAMLVLAVLAAFLGVALG</sequence>
<feature type="transmembrane region" description="Helical" evidence="10">
    <location>
        <begin position="32"/>
        <end position="55"/>
    </location>
</feature>
<feature type="transmembrane region" description="Helical" evidence="10">
    <location>
        <begin position="62"/>
        <end position="82"/>
    </location>
</feature>
<evidence type="ECO:0000256" key="7">
    <source>
        <dbReference type="ARBA" id="ARBA00035120"/>
    </source>
</evidence>
<comment type="function">
    <text evidence="9 10">Fluoride-specific ion channel. Important for reducing fluoride concentration in the cell, thus reducing its toxicity.</text>
</comment>
<feature type="binding site" evidence="10">
    <location>
        <position position="72"/>
    </location>
    <ligand>
        <name>Na(+)</name>
        <dbReference type="ChEBI" id="CHEBI:29101"/>
        <note>structural</note>
    </ligand>
</feature>